<protein>
    <submittedName>
        <fullName evidence="1">Uncharacterized protein</fullName>
    </submittedName>
</protein>
<sequence>MEACLCDVGTTAQGIGLAQCRTEMWSFQRTIRPCDSYRASEGSARHTD</sequence>
<dbReference type="AlphaFoldDB" id="A0A0E9PRF6"/>
<dbReference type="EMBL" id="GBXM01101371">
    <property type="protein sequence ID" value="JAH07206.1"/>
    <property type="molecule type" value="Transcribed_RNA"/>
</dbReference>
<organism evidence="1">
    <name type="scientific">Anguilla anguilla</name>
    <name type="common">European freshwater eel</name>
    <name type="synonym">Muraena anguilla</name>
    <dbReference type="NCBI Taxonomy" id="7936"/>
    <lineage>
        <taxon>Eukaryota</taxon>
        <taxon>Metazoa</taxon>
        <taxon>Chordata</taxon>
        <taxon>Craniata</taxon>
        <taxon>Vertebrata</taxon>
        <taxon>Euteleostomi</taxon>
        <taxon>Actinopterygii</taxon>
        <taxon>Neopterygii</taxon>
        <taxon>Teleostei</taxon>
        <taxon>Anguilliformes</taxon>
        <taxon>Anguillidae</taxon>
        <taxon>Anguilla</taxon>
    </lineage>
</organism>
<evidence type="ECO:0000313" key="1">
    <source>
        <dbReference type="EMBL" id="JAH07206.1"/>
    </source>
</evidence>
<proteinExistence type="predicted"/>
<reference evidence="1" key="2">
    <citation type="journal article" date="2015" name="Fish Shellfish Immunol.">
        <title>Early steps in the European eel (Anguilla anguilla)-Vibrio vulnificus interaction in the gills: Role of the RtxA13 toxin.</title>
        <authorList>
            <person name="Callol A."/>
            <person name="Pajuelo D."/>
            <person name="Ebbesson L."/>
            <person name="Teles M."/>
            <person name="MacKenzie S."/>
            <person name="Amaro C."/>
        </authorList>
    </citation>
    <scope>NUCLEOTIDE SEQUENCE</scope>
</reference>
<reference evidence="1" key="1">
    <citation type="submission" date="2014-11" db="EMBL/GenBank/DDBJ databases">
        <authorList>
            <person name="Amaro Gonzalez C."/>
        </authorList>
    </citation>
    <scope>NUCLEOTIDE SEQUENCE</scope>
</reference>
<accession>A0A0E9PRF6</accession>
<name>A0A0E9PRF6_ANGAN</name>